<reference evidence="4" key="1">
    <citation type="journal article" date="2019" name="Int. J. Syst. Evol. Microbiol.">
        <title>The Global Catalogue of Microorganisms (GCM) 10K type strain sequencing project: providing services to taxonomists for standard genome sequencing and annotation.</title>
        <authorList>
            <consortium name="The Broad Institute Genomics Platform"/>
            <consortium name="The Broad Institute Genome Sequencing Center for Infectious Disease"/>
            <person name="Wu L."/>
            <person name="Ma J."/>
        </authorList>
    </citation>
    <scope>NUCLEOTIDE SEQUENCE [LARGE SCALE GENOMIC DNA]</scope>
    <source>
        <strain evidence="4">LMG 24813</strain>
    </source>
</reference>
<sequence>MSIFNSPRAAAAPARRRGFLRLALGGALAGAAGLLVWQGAAYSFGMQEHAVEIPKPARDEPATGAKVERAVFAGGCFWGVQGVFQHVRGVRNAVSGYAGGAAATAHYDVVSEGGTGHAESVEVTFDPQQVSYGTLLRVFFSVAHDPTQLDRQGPDTGTQYRSALFPLDAAQREVAQAYIAQLDAAHVYGRPIVTRVESGRSFYPAEAYHQDFLVRHPDYPYIVINDLPKVRALKQMFPALYRDQPVLVQHS</sequence>
<keyword evidence="4" id="KW-1185">Reference proteome</keyword>
<dbReference type="EC" id="1.8.4.11" evidence="1"/>
<dbReference type="NCBIfam" id="TIGR00401">
    <property type="entry name" value="msrA"/>
    <property type="match status" value="1"/>
</dbReference>
<keyword evidence="1 3" id="KW-0560">Oxidoreductase</keyword>
<comment type="similarity">
    <text evidence="1">Belongs to the MsrA Met sulfoxide reductase family.</text>
</comment>
<dbReference type="Proteomes" id="UP001595848">
    <property type="component" value="Unassembled WGS sequence"/>
</dbReference>
<dbReference type="HAMAP" id="MF_01401">
    <property type="entry name" value="MsrA"/>
    <property type="match status" value="1"/>
</dbReference>
<dbReference type="PANTHER" id="PTHR43774:SF1">
    <property type="entry name" value="PEPTIDE METHIONINE SULFOXIDE REDUCTASE MSRA 2"/>
    <property type="match status" value="1"/>
</dbReference>
<dbReference type="InterPro" id="IPR002569">
    <property type="entry name" value="Met_Sox_Rdtase_MsrA_dom"/>
</dbReference>
<evidence type="ECO:0000259" key="2">
    <source>
        <dbReference type="Pfam" id="PF01625"/>
    </source>
</evidence>
<comment type="catalytic activity">
    <reaction evidence="1">
        <text>L-methionyl-[protein] + [thioredoxin]-disulfide + H2O = L-methionyl-(S)-S-oxide-[protein] + [thioredoxin]-dithiol</text>
        <dbReference type="Rhea" id="RHEA:14217"/>
        <dbReference type="Rhea" id="RHEA-COMP:10698"/>
        <dbReference type="Rhea" id="RHEA-COMP:10700"/>
        <dbReference type="Rhea" id="RHEA-COMP:12313"/>
        <dbReference type="Rhea" id="RHEA-COMP:12315"/>
        <dbReference type="ChEBI" id="CHEBI:15377"/>
        <dbReference type="ChEBI" id="CHEBI:16044"/>
        <dbReference type="ChEBI" id="CHEBI:29950"/>
        <dbReference type="ChEBI" id="CHEBI:44120"/>
        <dbReference type="ChEBI" id="CHEBI:50058"/>
        <dbReference type="EC" id="1.8.4.11"/>
    </reaction>
</comment>
<comment type="catalytic activity">
    <reaction evidence="1">
        <text>[thioredoxin]-disulfide + L-methionine + H2O = L-methionine (S)-S-oxide + [thioredoxin]-dithiol</text>
        <dbReference type="Rhea" id="RHEA:19993"/>
        <dbReference type="Rhea" id="RHEA-COMP:10698"/>
        <dbReference type="Rhea" id="RHEA-COMP:10700"/>
        <dbReference type="ChEBI" id="CHEBI:15377"/>
        <dbReference type="ChEBI" id="CHEBI:29950"/>
        <dbReference type="ChEBI" id="CHEBI:50058"/>
        <dbReference type="ChEBI" id="CHEBI:57844"/>
        <dbReference type="ChEBI" id="CHEBI:58772"/>
        <dbReference type="EC" id="1.8.4.11"/>
    </reaction>
</comment>
<dbReference type="Pfam" id="PF01625">
    <property type="entry name" value="PMSR"/>
    <property type="match status" value="1"/>
</dbReference>
<gene>
    <name evidence="1 3" type="primary">msrA</name>
    <name evidence="3" type="ORF">ACFOY1_04980</name>
</gene>
<dbReference type="PROSITE" id="PS51318">
    <property type="entry name" value="TAT"/>
    <property type="match status" value="1"/>
</dbReference>
<accession>A0ABV8NVI7</accession>
<dbReference type="PANTHER" id="PTHR43774">
    <property type="entry name" value="PEPTIDE METHIONINE SULFOXIDE REDUCTASE"/>
    <property type="match status" value="1"/>
</dbReference>
<feature type="domain" description="Peptide methionine sulphoxide reductase MsrA" evidence="2">
    <location>
        <begin position="70"/>
        <end position="219"/>
    </location>
</feature>
<evidence type="ECO:0000313" key="4">
    <source>
        <dbReference type="Proteomes" id="UP001595848"/>
    </source>
</evidence>
<dbReference type="InterPro" id="IPR006311">
    <property type="entry name" value="TAT_signal"/>
</dbReference>
<dbReference type="EMBL" id="JBHSBV010000002">
    <property type="protein sequence ID" value="MFC4200301.1"/>
    <property type="molecule type" value="Genomic_DNA"/>
</dbReference>
<proteinExistence type="inferred from homology"/>
<dbReference type="RefSeq" id="WP_217964435.1">
    <property type="nucleotide sequence ID" value="NZ_JAHTBN010000003.1"/>
</dbReference>
<name>A0ABV8NVI7_9BURK</name>
<dbReference type="GO" id="GO:0008113">
    <property type="term" value="F:peptide-methionine (S)-S-oxide reductase activity"/>
    <property type="evidence" value="ECO:0007669"/>
    <property type="project" value="UniProtKB-EC"/>
</dbReference>
<feature type="active site" evidence="1">
    <location>
        <position position="76"/>
    </location>
</feature>
<comment type="function">
    <text evidence="1">Has an important function as a repair enzyme for proteins that have been inactivated by oxidation. Catalyzes the reversible oxidation-reduction of methionine sulfoxide in proteins to methionine.</text>
</comment>
<protein>
    <recommendedName>
        <fullName evidence="1">Peptide methionine sulfoxide reductase MsrA</fullName>
        <shortName evidence="1">Protein-methionine-S-oxide reductase</shortName>
        <ecNumber evidence="1">1.8.4.11</ecNumber>
    </recommendedName>
    <alternativeName>
        <fullName evidence="1">Peptide-methionine (S)-S-oxide reductase</fullName>
        <shortName evidence="1">Peptide Met(O) reductase</shortName>
    </alternativeName>
</protein>
<evidence type="ECO:0000256" key="1">
    <source>
        <dbReference type="HAMAP-Rule" id="MF_01401"/>
    </source>
</evidence>
<organism evidence="3 4">
    <name type="scientific">Candidimonas humi</name>
    <dbReference type="NCBI Taxonomy" id="683355"/>
    <lineage>
        <taxon>Bacteria</taxon>
        <taxon>Pseudomonadati</taxon>
        <taxon>Pseudomonadota</taxon>
        <taxon>Betaproteobacteria</taxon>
        <taxon>Burkholderiales</taxon>
        <taxon>Alcaligenaceae</taxon>
        <taxon>Candidimonas</taxon>
    </lineage>
</organism>
<evidence type="ECO:0000313" key="3">
    <source>
        <dbReference type="EMBL" id="MFC4200301.1"/>
    </source>
</evidence>
<comment type="caution">
    <text evidence="3">The sequence shown here is derived from an EMBL/GenBank/DDBJ whole genome shotgun (WGS) entry which is preliminary data.</text>
</comment>